<dbReference type="InterPro" id="IPR029033">
    <property type="entry name" value="His_PPase_superfam"/>
</dbReference>
<dbReference type="PANTHER" id="PTHR46517:SF1">
    <property type="entry name" value="FRUCTOSE-2,6-BISPHOSPHATASE TIGAR"/>
    <property type="match status" value="1"/>
</dbReference>
<dbReference type="Gene3D" id="3.40.50.1240">
    <property type="entry name" value="Phosphoglycerate mutase-like"/>
    <property type="match status" value="1"/>
</dbReference>
<accession>A0ABY3TWH4</accession>
<name>A0ABY3TWH4_9MYCO</name>
<proteinExistence type="predicted"/>
<keyword evidence="1" id="KW-0378">Hydrolase</keyword>
<evidence type="ECO:0000313" key="2">
    <source>
        <dbReference type="EMBL" id="ULN52072.1"/>
    </source>
</evidence>
<dbReference type="CDD" id="cd07067">
    <property type="entry name" value="HP_PGM_like"/>
    <property type="match status" value="1"/>
</dbReference>
<dbReference type="SUPFAM" id="SSF53254">
    <property type="entry name" value="Phosphoglycerate mutase-like"/>
    <property type="match status" value="1"/>
</dbReference>
<reference evidence="2" key="1">
    <citation type="submission" date="2022-08" db="EMBL/GenBank/DDBJ databases">
        <title>Complete genome sequence of 14 non-tuberculosis mycobacteria type-strains.</title>
        <authorList>
            <person name="Igarashi Y."/>
            <person name="Osugi A."/>
            <person name="Mitarai S."/>
        </authorList>
    </citation>
    <scope>NUCLEOTIDE SEQUENCE</scope>
    <source>
        <strain evidence="2">DSM 45575</strain>
    </source>
</reference>
<dbReference type="RefSeq" id="WP_240170352.1">
    <property type="nucleotide sequence ID" value="NZ_CP092365.1"/>
</dbReference>
<gene>
    <name evidence="2" type="ORF">MIU77_14560</name>
</gene>
<protein>
    <submittedName>
        <fullName evidence="2">Phosphoglycerate mutase family protein</fullName>
    </submittedName>
</protein>
<keyword evidence="3" id="KW-1185">Reference proteome</keyword>
<dbReference type="EMBL" id="CP092365">
    <property type="protein sequence ID" value="ULN52072.1"/>
    <property type="molecule type" value="Genomic_DNA"/>
</dbReference>
<dbReference type="PANTHER" id="PTHR46517">
    <property type="entry name" value="FRUCTOSE-2,6-BISPHOSPHATASE TIGAR"/>
    <property type="match status" value="1"/>
</dbReference>
<dbReference type="SMART" id="SM00855">
    <property type="entry name" value="PGAM"/>
    <property type="match status" value="1"/>
</dbReference>
<dbReference type="InterPro" id="IPR013078">
    <property type="entry name" value="His_Pase_superF_clade-1"/>
</dbReference>
<evidence type="ECO:0000313" key="3">
    <source>
        <dbReference type="Proteomes" id="UP001055200"/>
    </source>
</evidence>
<sequence>MGQLSRRVVGLPGVRVLQTVGAVLLSVALLNGCSSGNHPRNITLTFIRHAESEANAAQIIDTTVPGPPLSAEGMQQALEAANELGAKPYDGIYASAMLRAQQTAEPLSAALGRQVEVLPGLNEIDAGWFEGKSDTLAEATYLLAPMDWLASDRANAIPGSVNGNEFNDHFQAAVRKMYVRGDANPVAISHGVAIMVWTLMNVRNPDDTLAVRHPLPNMGHVVITGNPITGWKLVDWDGIRDFA</sequence>
<dbReference type="Proteomes" id="UP001055200">
    <property type="component" value="Chromosome"/>
</dbReference>
<dbReference type="Pfam" id="PF00300">
    <property type="entry name" value="His_Phos_1"/>
    <property type="match status" value="1"/>
</dbReference>
<dbReference type="InterPro" id="IPR051695">
    <property type="entry name" value="Phosphoglycerate_Mutase"/>
</dbReference>
<organism evidence="2 3">
    <name type="scientific">Mycolicibacillus parakoreensis</name>
    <dbReference type="NCBI Taxonomy" id="1069221"/>
    <lineage>
        <taxon>Bacteria</taxon>
        <taxon>Bacillati</taxon>
        <taxon>Actinomycetota</taxon>
        <taxon>Actinomycetes</taxon>
        <taxon>Mycobacteriales</taxon>
        <taxon>Mycobacteriaceae</taxon>
        <taxon>Mycolicibacillus</taxon>
    </lineage>
</organism>
<evidence type="ECO:0000256" key="1">
    <source>
        <dbReference type="ARBA" id="ARBA00022801"/>
    </source>
</evidence>